<evidence type="ECO:0000256" key="12">
    <source>
        <dbReference type="ARBA" id="ARBA00023136"/>
    </source>
</evidence>
<dbReference type="GO" id="GO:0005886">
    <property type="term" value="C:plasma membrane"/>
    <property type="evidence" value="ECO:0007669"/>
    <property type="project" value="TreeGrafter"/>
</dbReference>
<evidence type="ECO:0000313" key="15">
    <source>
        <dbReference type="EMBL" id="MBU9735955.1"/>
    </source>
</evidence>
<reference evidence="15" key="1">
    <citation type="submission" date="2021-06" db="EMBL/GenBank/DDBJ databases">
        <title>Description of novel taxa of the family Lachnospiraceae.</title>
        <authorList>
            <person name="Chaplin A.V."/>
            <person name="Sokolova S.R."/>
            <person name="Pikina A.P."/>
            <person name="Korzhanova M."/>
            <person name="Belova V."/>
            <person name="Korostin D."/>
            <person name="Efimov B.A."/>
        </authorList>
    </citation>
    <scope>NUCLEOTIDE SEQUENCE</scope>
    <source>
        <strain evidence="15">ASD5720</strain>
    </source>
</reference>
<dbReference type="GO" id="GO:0000155">
    <property type="term" value="F:phosphorelay sensor kinase activity"/>
    <property type="evidence" value="ECO:0007669"/>
    <property type="project" value="InterPro"/>
</dbReference>
<evidence type="ECO:0000256" key="1">
    <source>
        <dbReference type="ARBA" id="ARBA00000085"/>
    </source>
</evidence>
<dbReference type="CDD" id="cd00082">
    <property type="entry name" value="HisKA"/>
    <property type="match status" value="1"/>
</dbReference>
<evidence type="ECO:0000259" key="14">
    <source>
        <dbReference type="PROSITE" id="PS50109"/>
    </source>
</evidence>
<dbReference type="RefSeq" id="WP_238720946.1">
    <property type="nucleotide sequence ID" value="NZ_JAHQCW010000006.1"/>
</dbReference>
<accession>A0A949JZB7</accession>
<evidence type="ECO:0000256" key="8">
    <source>
        <dbReference type="ARBA" id="ARBA00022777"/>
    </source>
</evidence>
<organism evidence="15 16">
    <name type="scientific">Diplocloster agilis</name>
    <dbReference type="NCBI Taxonomy" id="2850323"/>
    <lineage>
        <taxon>Bacteria</taxon>
        <taxon>Bacillati</taxon>
        <taxon>Bacillota</taxon>
        <taxon>Clostridia</taxon>
        <taxon>Lachnospirales</taxon>
        <taxon>Lachnospiraceae</taxon>
        <taxon>Diplocloster</taxon>
    </lineage>
</organism>
<keyword evidence="16" id="KW-1185">Reference proteome</keyword>
<evidence type="ECO:0000256" key="13">
    <source>
        <dbReference type="SAM" id="Phobius"/>
    </source>
</evidence>
<evidence type="ECO:0000256" key="10">
    <source>
        <dbReference type="ARBA" id="ARBA00022989"/>
    </source>
</evidence>
<feature type="domain" description="Histidine kinase" evidence="14">
    <location>
        <begin position="127"/>
        <end position="343"/>
    </location>
</feature>
<evidence type="ECO:0000256" key="2">
    <source>
        <dbReference type="ARBA" id="ARBA00004141"/>
    </source>
</evidence>
<keyword evidence="8" id="KW-0418">Kinase</keyword>
<dbReference type="EC" id="2.7.13.3" evidence="3"/>
<keyword evidence="5" id="KW-0808">Transferase</keyword>
<proteinExistence type="predicted"/>
<dbReference type="Pfam" id="PF02518">
    <property type="entry name" value="HATPase_c"/>
    <property type="match status" value="1"/>
</dbReference>
<dbReference type="SMART" id="SM00387">
    <property type="entry name" value="HATPase_c"/>
    <property type="match status" value="1"/>
</dbReference>
<gene>
    <name evidence="15" type="ORF">KTH89_05355</name>
</gene>
<dbReference type="Gene3D" id="1.20.120.620">
    <property type="entry name" value="Backbone structure of the membrane domain of e. Coli histidine kinase receptor kdpd"/>
    <property type="match status" value="1"/>
</dbReference>
<dbReference type="InterPro" id="IPR052023">
    <property type="entry name" value="Histidine_kinase_KdpD"/>
</dbReference>
<sequence>MEFWKDGLKTLSILAAATLLNYAVMRLTDSPYNVAIIYLLGIMLTARFTKGYFWGIAAAVSSIGCINFFFTYPFMALNFFLQGYPIAFIVMLSVALLTSTMMTNIRKHQDLVIETEKEKTRANLLRAVSHDLRTPLTSIIGSSATLLENRNMLDEEEQNEMLGQIHEDANWLLHMVENLLSVTRIHDDQVKVTKVSEPVEEVVSEAVARLKKRYPQAQIDVTVPVEFLMVPMDATLIEQVIINLLENAVKYSGSKKPVGLSVEKNGSAAVFHVRDYGVGLSSTQMETLFDGLSNPQGNSVDKTKGMGIGLSICQTIIHAHGGGLKAVNHSEGVEFIFTLPLEGGTTV</sequence>
<dbReference type="PROSITE" id="PS50109">
    <property type="entry name" value="HIS_KIN"/>
    <property type="match status" value="1"/>
</dbReference>
<keyword evidence="6 13" id="KW-0812">Transmembrane</keyword>
<dbReference type="InterPro" id="IPR036097">
    <property type="entry name" value="HisK_dim/P_sf"/>
</dbReference>
<evidence type="ECO:0000256" key="5">
    <source>
        <dbReference type="ARBA" id="ARBA00022679"/>
    </source>
</evidence>
<protein>
    <recommendedName>
        <fullName evidence="3">histidine kinase</fullName>
        <ecNumber evidence="3">2.7.13.3</ecNumber>
    </recommendedName>
</protein>
<dbReference type="SUPFAM" id="SSF55874">
    <property type="entry name" value="ATPase domain of HSP90 chaperone/DNA topoisomerase II/histidine kinase"/>
    <property type="match status" value="1"/>
</dbReference>
<dbReference type="Gene3D" id="1.10.287.130">
    <property type="match status" value="1"/>
</dbReference>
<evidence type="ECO:0000256" key="4">
    <source>
        <dbReference type="ARBA" id="ARBA00022553"/>
    </source>
</evidence>
<dbReference type="SUPFAM" id="SSF47384">
    <property type="entry name" value="Homodimeric domain of signal transducing histidine kinase"/>
    <property type="match status" value="1"/>
</dbReference>
<name>A0A949JZB7_9FIRM</name>
<dbReference type="InterPro" id="IPR003661">
    <property type="entry name" value="HisK_dim/P_dom"/>
</dbReference>
<dbReference type="SMART" id="SM00388">
    <property type="entry name" value="HisKA"/>
    <property type="match status" value="1"/>
</dbReference>
<evidence type="ECO:0000256" key="11">
    <source>
        <dbReference type="ARBA" id="ARBA00023012"/>
    </source>
</evidence>
<dbReference type="InterPro" id="IPR038318">
    <property type="entry name" value="KdpD_sf"/>
</dbReference>
<dbReference type="AlphaFoldDB" id="A0A949JZB7"/>
<dbReference type="PRINTS" id="PR00344">
    <property type="entry name" value="BCTRLSENSOR"/>
</dbReference>
<feature type="transmembrane region" description="Helical" evidence="13">
    <location>
        <begin position="79"/>
        <end position="98"/>
    </location>
</feature>
<keyword evidence="11" id="KW-0902">Two-component regulatory system</keyword>
<dbReference type="InterPro" id="IPR004358">
    <property type="entry name" value="Sig_transdc_His_kin-like_C"/>
</dbReference>
<comment type="caution">
    <text evidence="15">The sequence shown here is derived from an EMBL/GenBank/DDBJ whole genome shotgun (WGS) entry which is preliminary data.</text>
</comment>
<dbReference type="InterPro" id="IPR025201">
    <property type="entry name" value="KdpD_TM"/>
</dbReference>
<dbReference type="InterPro" id="IPR003594">
    <property type="entry name" value="HATPase_dom"/>
</dbReference>
<feature type="transmembrane region" description="Helical" evidence="13">
    <location>
        <begin position="30"/>
        <end position="46"/>
    </location>
</feature>
<dbReference type="Pfam" id="PF00512">
    <property type="entry name" value="HisKA"/>
    <property type="match status" value="1"/>
</dbReference>
<keyword evidence="10 13" id="KW-1133">Transmembrane helix</keyword>
<dbReference type="InterPro" id="IPR005467">
    <property type="entry name" value="His_kinase_dom"/>
</dbReference>
<evidence type="ECO:0000256" key="3">
    <source>
        <dbReference type="ARBA" id="ARBA00012438"/>
    </source>
</evidence>
<feature type="transmembrane region" description="Helical" evidence="13">
    <location>
        <begin position="53"/>
        <end position="73"/>
    </location>
</feature>
<dbReference type="InterPro" id="IPR036890">
    <property type="entry name" value="HATPase_C_sf"/>
</dbReference>
<dbReference type="GO" id="GO:0005524">
    <property type="term" value="F:ATP binding"/>
    <property type="evidence" value="ECO:0007669"/>
    <property type="project" value="UniProtKB-KW"/>
</dbReference>
<dbReference type="PANTHER" id="PTHR45569">
    <property type="entry name" value="SENSOR PROTEIN KDPD"/>
    <property type="match status" value="1"/>
</dbReference>
<comment type="catalytic activity">
    <reaction evidence="1">
        <text>ATP + protein L-histidine = ADP + protein N-phospho-L-histidine.</text>
        <dbReference type="EC" id="2.7.13.3"/>
    </reaction>
</comment>
<keyword evidence="7" id="KW-0547">Nucleotide-binding</keyword>
<keyword evidence="12 13" id="KW-0472">Membrane</keyword>
<keyword evidence="4" id="KW-0597">Phosphoprotein</keyword>
<comment type="subcellular location">
    <subcellularLocation>
        <location evidence="2">Membrane</location>
        <topology evidence="2">Multi-pass membrane protein</topology>
    </subcellularLocation>
</comment>
<dbReference type="Proteomes" id="UP000712157">
    <property type="component" value="Unassembled WGS sequence"/>
</dbReference>
<keyword evidence="9" id="KW-0067">ATP-binding</keyword>
<dbReference type="Gene3D" id="3.30.565.10">
    <property type="entry name" value="Histidine kinase-like ATPase, C-terminal domain"/>
    <property type="match status" value="1"/>
</dbReference>
<evidence type="ECO:0000256" key="7">
    <source>
        <dbReference type="ARBA" id="ARBA00022741"/>
    </source>
</evidence>
<dbReference type="EMBL" id="JAHQCW010000006">
    <property type="protein sequence ID" value="MBU9735955.1"/>
    <property type="molecule type" value="Genomic_DNA"/>
</dbReference>
<evidence type="ECO:0000256" key="9">
    <source>
        <dbReference type="ARBA" id="ARBA00022840"/>
    </source>
</evidence>
<evidence type="ECO:0000256" key="6">
    <source>
        <dbReference type="ARBA" id="ARBA00022692"/>
    </source>
</evidence>
<dbReference type="PANTHER" id="PTHR45569:SF1">
    <property type="entry name" value="SENSOR PROTEIN KDPD"/>
    <property type="match status" value="1"/>
</dbReference>
<evidence type="ECO:0000313" key="16">
    <source>
        <dbReference type="Proteomes" id="UP000712157"/>
    </source>
</evidence>
<dbReference type="Pfam" id="PF13493">
    <property type="entry name" value="DUF4118"/>
    <property type="match status" value="1"/>
</dbReference>